<dbReference type="Proteomes" id="UP000564573">
    <property type="component" value="Unassembled WGS sequence"/>
</dbReference>
<dbReference type="AlphaFoldDB" id="A0A839XR65"/>
<proteinExistence type="predicted"/>
<dbReference type="SUPFAM" id="SSF47090">
    <property type="entry name" value="PGBD-like"/>
    <property type="match status" value="1"/>
</dbReference>
<evidence type="ECO:0008006" key="5">
    <source>
        <dbReference type="Google" id="ProtNLM"/>
    </source>
</evidence>
<feature type="compositionally biased region" description="Basic and acidic residues" evidence="1">
    <location>
        <begin position="265"/>
        <end position="281"/>
    </location>
</feature>
<feature type="signal peptide" evidence="2">
    <location>
        <begin position="1"/>
        <end position="25"/>
    </location>
</feature>
<dbReference type="InterPro" id="IPR036365">
    <property type="entry name" value="PGBD-like_sf"/>
</dbReference>
<dbReference type="RefSeq" id="WP_183781925.1">
    <property type="nucleotide sequence ID" value="NZ_JACIBS010000001.1"/>
</dbReference>
<evidence type="ECO:0000313" key="3">
    <source>
        <dbReference type="EMBL" id="MBB3663113.1"/>
    </source>
</evidence>
<dbReference type="Gene3D" id="1.10.101.10">
    <property type="entry name" value="PGBD-like superfamily/PGBD"/>
    <property type="match status" value="1"/>
</dbReference>
<comment type="caution">
    <text evidence="3">The sequence shown here is derived from an EMBL/GenBank/DDBJ whole genome shotgun (WGS) entry which is preliminary data.</text>
</comment>
<evidence type="ECO:0000256" key="1">
    <source>
        <dbReference type="SAM" id="MobiDB-lite"/>
    </source>
</evidence>
<evidence type="ECO:0000256" key="2">
    <source>
        <dbReference type="SAM" id="SignalP"/>
    </source>
</evidence>
<reference evidence="3 4" key="1">
    <citation type="submission" date="2020-08" db="EMBL/GenBank/DDBJ databases">
        <title>Sequencing the genomes of 1000 actinobacteria strains.</title>
        <authorList>
            <person name="Klenk H.-P."/>
        </authorList>
    </citation>
    <scope>NUCLEOTIDE SEQUENCE [LARGE SCALE GENOMIC DNA]</scope>
    <source>
        <strain evidence="3 4">DSM 45267</strain>
    </source>
</reference>
<organism evidence="3 4">
    <name type="scientific">Prauserella sediminis</name>
    <dbReference type="NCBI Taxonomy" id="577680"/>
    <lineage>
        <taxon>Bacteria</taxon>
        <taxon>Bacillati</taxon>
        <taxon>Actinomycetota</taxon>
        <taxon>Actinomycetes</taxon>
        <taxon>Pseudonocardiales</taxon>
        <taxon>Pseudonocardiaceae</taxon>
        <taxon>Prauserella</taxon>
        <taxon>Prauserella salsuginis group</taxon>
    </lineage>
</organism>
<keyword evidence="2" id="KW-0732">Signal</keyword>
<feature type="region of interest" description="Disordered" evidence="1">
    <location>
        <begin position="255"/>
        <end position="281"/>
    </location>
</feature>
<keyword evidence="4" id="KW-1185">Reference proteome</keyword>
<sequence length="281" mass="28941">MRKIAATALLTAVAAAGLAPATATASDPSTAGPAAKAGSVNMEKVVKAAMWDPYKPNTSIVPGAGKSVTKVEKALAAKGMLADKYVDGHFGTSTVSAYAKYQRSLGYSGLAASGLPGKGSLTKLGRSAGFDVTRKIGVGGKVRLGSGDVLNRRTLDMYEEAEKISGIDLTVTQGSYTGSNPGSAGTHDGGGAVDISVRGINAHKAVKALRQVGFAAWHRTADQGDWAPHIHAIAISDTDVSPAAQKQVGDYFRGKNGLASGAPDDGPKVKKVTWEEYRRSN</sequence>
<gene>
    <name evidence="3" type="ORF">FB384_002017</name>
</gene>
<feature type="chain" id="PRO_5032783745" description="Peptidoglycan-binding protein" evidence="2">
    <location>
        <begin position="26"/>
        <end position="281"/>
    </location>
</feature>
<protein>
    <recommendedName>
        <fullName evidence="5">Peptidoglycan-binding protein</fullName>
    </recommendedName>
</protein>
<name>A0A839XR65_9PSEU</name>
<dbReference type="InterPro" id="IPR036366">
    <property type="entry name" value="PGBDSf"/>
</dbReference>
<dbReference type="EMBL" id="JACIBS010000001">
    <property type="protein sequence ID" value="MBB3663113.1"/>
    <property type="molecule type" value="Genomic_DNA"/>
</dbReference>
<accession>A0A839XR65</accession>
<evidence type="ECO:0000313" key="4">
    <source>
        <dbReference type="Proteomes" id="UP000564573"/>
    </source>
</evidence>